<dbReference type="OrthoDB" id="747531at2"/>
<organism evidence="1 2">
    <name type="scientific">Prosthecobacter fusiformis</name>
    <dbReference type="NCBI Taxonomy" id="48464"/>
    <lineage>
        <taxon>Bacteria</taxon>
        <taxon>Pseudomonadati</taxon>
        <taxon>Verrucomicrobiota</taxon>
        <taxon>Verrucomicrobiia</taxon>
        <taxon>Verrucomicrobiales</taxon>
        <taxon>Verrucomicrobiaceae</taxon>
        <taxon>Prosthecobacter</taxon>
    </lineage>
</organism>
<gene>
    <name evidence="1" type="ORF">EI77_02534</name>
</gene>
<name>A0A4R7RZK6_9BACT</name>
<comment type="caution">
    <text evidence="1">The sequence shown here is derived from an EMBL/GenBank/DDBJ whole genome shotgun (WGS) entry which is preliminary data.</text>
</comment>
<accession>A0A4R7RZK6</accession>
<reference evidence="1 2" key="1">
    <citation type="submission" date="2019-03" db="EMBL/GenBank/DDBJ databases">
        <title>Genomic Encyclopedia of Archaeal and Bacterial Type Strains, Phase II (KMG-II): from individual species to whole genera.</title>
        <authorList>
            <person name="Goeker M."/>
        </authorList>
    </citation>
    <scope>NUCLEOTIDE SEQUENCE [LARGE SCALE GENOMIC DNA]</scope>
    <source>
        <strain evidence="1 2">ATCC 25309</strain>
    </source>
</reference>
<evidence type="ECO:0008006" key="3">
    <source>
        <dbReference type="Google" id="ProtNLM"/>
    </source>
</evidence>
<evidence type="ECO:0000313" key="1">
    <source>
        <dbReference type="EMBL" id="TDU71410.1"/>
    </source>
</evidence>
<evidence type="ECO:0000313" key="2">
    <source>
        <dbReference type="Proteomes" id="UP000295662"/>
    </source>
</evidence>
<proteinExistence type="predicted"/>
<sequence length="272" mass="31303">MIKSTPMKLGFVIPLKSKRVSRNWRAVCDCLEATLCSLKNQSSGQWYAVVVGHEKPPLQWESLPDNIEWCSSEHELPPIREGGSFTNHTDFDYILDIRRKISTGMRHLQTKQISYWSLLDADDLVHRDFVLTLDQLPHQAGWLVKSGYLWYQDLQRWMPTEQLINLCGSTAIISSSVFEVPYSNQDTDLHQIPWGRISHSGMEDFLIPYLKGADPTFPLAGIAYTLSHGDNCSDEFRHSYKARIKLWIKKRLLTRALNPAFARDFSINCQCD</sequence>
<dbReference type="RefSeq" id="WP_133795566.1">
    <property type="nucleotide sequence ID" value="NZ_SOCA01000003.1"/>
</dbReference>
<dbReference type="EMBL" id="SOCA01000003">
    <property type="protein sequence ID" value="TDU71410.1"/>
    <property type="molecule type" value="Genomic_DNA"/>
</dbReference>
<dbReference type="AlphaFoldDB" id="A0A4R7RZK6"/>
<protein>
    <recommendedName>
        <fullName evidence="3">Glycosyl transferase family 2</fullName>
    </recommendedName>
</protein>
<dbReference type="Proteomes" id="UP000295662">
    <property type="component" value="Unassembled WGS sequence"/>
</dbReference>
<keyword evidence="2" id="KW-1185">Reference proteome</keyword>